<feature type="domain" description="YdhG-like" evidence="1">
    <location>
        <begin position="17"/>
        <end position="111"/>
    </location>
</feature>
<dbReference type="InterPro" id="IPR014922">
    <property type="entry name" value="YdhG-like"/>
</dbReference>
<sequence>MAPTPIDEHLASFAPDQRKALEAVCAVIRAALPAATETISYGMPTFKVDGVAVIGFDGFTRHNSLFPYSRQTQQVFEHDLAGFVRTKGSIHFEATTPFPAALLRRILKARITEINASYPKKNGEFKEFYANGQLKARGRMRDGAQVGRWVHFTREGTQRPSVT</sequence>
<dbReference type="Gene3D" id="3.90.1150.200">
    <property type="match status" value="1"/>
</dbReference>
<evidence type="ECO:0000313" key="2">
    <source>
        <dbReference type="EMBL" id="CAB4984830.1"/>
    </source>
</evidence>
<organism evidence="2">
    <name type="scientific">freshwater metagenome</name>
    <dbReference type="NCBI Taxonomy" id="449393"/>
    <lineage>
        <taxon>unclassified sequences</taxon>
        <taxon>metagenomes</taxon>
        <taxon>ecological metagenomes</taxon>
    </lineage>
</organism>
<evidence type="ECO:0000259" key="1">
    <source>
        <dbReference type="Pfam" id="PF08818"/>
    </source>
</evidence>
<proteinExistence type="predicted"/>
<dbReference type="SUPFAM" id="SSF82185">
    <property type="entry name" value="Histone H3 K4-specific methyltransferase SET7/9 N-terminal domain"/>
    <property type="match status" value="1"/>
</dbReference>
<protein>
    <submittedName>
        <fullName evidence="2">Unannotated protein</fullName>
    </submittedName>
</protein>
<gene>
    <name evidence="2" type="ORF">UFOPK3957_00661</name>
</gene>
<dbReference type="SUPFAM" id="SSF159888">
    <property type="entry name" value="YdhG-like"/>
    <property type="match status" value="1"/>
</dbReference>
<name>A0A6J7MUJ9_9ZZZZ</name>
<dbReference type="Gene3D" id="2.20.110.10">
    <property type="entry name" value="Histone H3 K4-specific methyltransferase SET7/9 N-terminal domain"/>
    <property type="match status" value="1"/>
</dbReference>
<accession>A0A6J7MUJ9</accession>
<reference evidence="2" key="1">
    <citation type="submission" date="2020-05" db="EMBL/GenBank/DDBJ databases">
        <authorList>
            <person name="Chiriac C."/>
            <person name="Salcher M."/>
            <person name="Ghai R."/>
            <person name="Kavagutti S V."/>
        </authorList>
    </citation>
    <scope>NUCLEOTIDE SEQUENCE</scope>
</reference>
<dbReference type="EMBL" id="CAFBOM010000090">
    <property type="protein sequence ID" value="CAB4984830.1"/>
    <property type="molecule type" value="Genomic_DNA"/>
</dbReference>
<dbReference type="Pfam" id="PF08818">
    <property type="entry name" value="DUF1801"/>
    <property type="match status" value="1"/>
</dbReference>
<dbReference type="AlphaFoldDB" id="A0A6J7MUJ9"/>